<dbReference type="PANTHER" id="PTHR22760">
    <property type="entry name" value="GLYCOSYLTRANSFERASE"/>
    <property type="match status" value="1"/>
</dbReference>
<feature type="transmembrane region" description="Helical" evidence="10">
    <location>
        <begin position="88"/>
        <end position="108"/>
    </location>
</feature>
<organism evidence="11">
    <name type="scientific">Ditylum brightwellii</name>
    <dbReference type="NCBI Taxonomy" id="49249"/>
    <lineage>
        <taxon>Eukaryota</taxon>
        <taxon>Sar</taxon>
        <taxon>Stramenopiles</taxon>
        <taxon>Ochrophyta</taxon>
        <taxon>Bacillariophyta</taxon>
        <taxon>Mediophyceae</taxon>
        <taxon>Lithodesmiophycidae</taxon>
        <taxon>Lithodesmiales</taxon>
        <taxon>Lithodesmiaceae</taxon>
        <taxon>Ditylum</taxon>
    </lineage>
</organism>
<comment type="subcellular location">
    <subcellularLocation>
        <location evidence="1 10">Endoplasmic reticulum membrane</location>
        <topology evidence="1 10">Multi-pass membrane protein</topology>
    </subcellularLocation>
</comment>
<evidence type="ECO:0000256" key="10">
    <source>
        <dbReference type="RuleBase" id="RU363075"/>
    </source>
</evidence>
<accession>A0A7S4UPJ8</accession>
<proteinExistence type="inferred from homology"/>
<keyword evidence="5" id="KW-0808">Transferase</keyword>
<evidence type="ECO:0000256" key="5">
    <source>
        <dbReference type="ARBA" id="ARBA00022679"/>
    </source>
</evidence>
<keyword evidence="4 10" id="KW-0328">Glycosyltransferase</keyword>
<protein>
    <recommendedName>
        <fullName evidence="10">Mannosyltransferase</fullName>
        <ecNumber evidence="10">2.4.1.-</ecNumber>
    </recommendedName>
</protein>
<dbReference type="UniPathway" id="UPA00378"/>
<keyword evidence="9 10" id="KW-0472">Membrane</keyword>
<evidence type="ECO:0000256" key="7">
    <source>
        <dbReference type="ARBA" id="ARBA00022824"/>
    </source>
</evidence>
<reference evidence="11" key="1">
    <citation type="submission" date="2021-01" db="EMBL/GenBank/DDBJ databases">
        <authorList>
            <person name="Corre E."/>
            <person name="Pelletier E."/>
            <person name="Niang G."/>
            <person name="Scheremetjew M."/>
            <person name="Finn R."/>
            <person name="Kale V."/>
            <person name="Holt S."/>
            <person name="Cochrane G."/>
            <person name="Meng A."/>
            <person name="Brown T."/>
            <person name="Cohen L."/>
        </authorList>
    </citation>
    <scope>NUCLEOTIDE SEQUENCE</scope>
    <source>
        <strain evidence="11">GSO104</strain>
    </source>
</reference>
<dbReference type="AlphaFoldDB" id="A0A7S4UPJ8"/>
<dbReference type="EMBL" id="HBNS01012519">
    <property type="protein sequence ID" value="CAE4598106.1"/>
    <property type="molecule type" value="Transcribed_RNA"/>
</dbReference>
<feature type="transmembrane region" description="Helical" evidence="10">
    <location>
        <begin position="15"/>
        <end position="35"/>
    </location>
</feature>
<keyword evidence="6 10" id="KW-0812">Transmembrane</keyword>
<comment type="similarity">
    <text evidence="3 10">Belongs to the glycosyltransferase 22 family.</text>
</comment>
<feature type="transmembrane region" description="Helical" evidence="10">
    <location>
        <begin position="313"/>
        <end position="333"/>
    </location>
</feature>
<dbReference type="Pfam" id="PF03901">
    <property type="entry name" value="Glyco_transf_22"/>
    <property type="match status" value="1"/>
</dbReference>
<dbReference type="GO" id="GO:0000026">
    <property type="term" value="F:alpha-1,2-mannosyltransferase activity"/>
    <property type="evidence" value="ECO:0007669"/>
    <property type="project" value="TreeGrafter"/>
</dbReference>
<dbReference type="InterPro" id="IPR005599">
    <property type="entry name" value="GPI_mannosylTrfase"/>
</dbReference>
<feature type="transmembrane region" description="Helical" evidence="10">
    <location>
        <begin position="160"/>
        <end position="188"/>
    </location>
</feature>
<feature type="transmembrane region" description="Helical" evidence="10">
    <location>
        <begin position="128"/>
        <end position="148"/>
    </location>
</feature>
<keyword evidence="8 10" id="KW-1133">Transmembrane helix</keyword>
<feature type="transmembrane region" description="Helical" evidence="10">
    <location>
        <begin position="388"/>
        <end position="408"/>
    </location>
</feature>
<evidence type="ECO:0000256" key="3">
    <source>
        <dbReference type="ARBA" id="ARBA00007063"/>
    </source>
</evidence>
<evidence type="ECO:0000256" key="2">
    <source>
        <dbReference type="ARBA" id="ARBA00004922"/>
    </source>
</evidence>
<feature type="transmembrane region" description="Helical" evidence="10">
    <location>
        <begin position="345"/>
        <end position="368"/>
    </location>
</feature>
<sequence>MQTWEYAPQYALRTYAYLLPMVQLCNFYGFIINILPTKCVQILMKLLSPSSASSAMVATATVAHSSSSILTMEGWNNKPLLFHLLRSSIAAIAAMSELSLHSALYSSLPSSPSVAHWFLLSSLTSAGAFHASGAYLPSSTVMILWMFSAANQLRGKDARAIFWGLVAVLAVGWPFCAALFVTTGFWAVWKKGFGDENNDAPLSFSSIIQPGVLFRIASLLGRTALHAIFIQFIVMVIDYQHYGQIVSPILNIFIYNTKGGGDELYGVEPTSYYVKNLLLNLNLVALWGLISLPILLLRLALSGGEERARTNRMLWKKITILLPMYIWLAIVVPRPHKEERFLFPIYPMLCVGAAITIDEVLSEVLRLVDIWMQRTPNNAVAGKMRLKLILGMIILLPSALVSMSRAAALTANYASPLAMYEHLFYNVDVAPSSNSGASQTKKYVCTGGEWYRFPSSFHLPPNVELAFLKSSFSGQLPQPFTIHGSKEKSLAIQQGKFNDDNKEEMDRYLTIEQCSYVVELIDTAKMDGEELRVPECIEYMNSDKTGQWKEVASYNFLDIDKTSALHRILYLPWGREKVFYKGYAMFERVD</sequence>
<dbReference type="EC" id="2.4.1.-" evidence="10"/>
<dbReference type="GO" id="GO:0006487">
    <property type="term" value="P:protein N-linked glycosylation"/>
    <property type="evidence" value="ECO:0007669"/>
    <property type="project" value="TreeGrafter"/>
</dbReference>
<keyword evidence="7 10" id="KW-0256">Endoplasmic reticulum</keyword>
<evidence type="ECO:0000256" key="8">
    <source>
        <dbReference type="ARBA" id="ARBA00022989"/>
    </source>
</evidence>
<comment type="pathway">
    <text evidence="2">Protein modification; protein glycosylation.</text>
</comment>
<dbReference type="PANTHER" id="PTHR22760:SF2">
    <property type="entry name" value="ALPHA-1,2-MANNOSYLTRANSFERASE ALG9"/>
    <property type="match status" value="1"/>
</dbReference>
<evidence type="ECO:0000256" key="6">
    <source>
        <dbReference type="ARBA" id="ARBA00022692"/>
    </source>
</evidence>
<dbReference type="GO" id="GO:0005789">
    <property type="term" value="C:endoplasmic reticulum membrane"/>
    <property type="evidence" value="ECO:0007669"/>
    <property type="project" value="UniProtKB-SubCell"/>
</dbReference>
<feature type="transmembrane region" description="Helical" evidence="10">
    <location>
        <begin position="277"/>
        <end position="301"/>
    </location>
</feature>
<evidence type="ECO:0000256" key="9">
    <source>
        <dbReference type="ARBA" id="ARBA00023136"/>
    </source>
</evidence>
<gene>
    <name evidence="11" type="ORF">DBRI00130_LOCUS10113</name>
</gene>
<evidence type="ECO:0000256" key="1">
    <source>
        <dbReference type="ARBA" id="ARBA00004477"/>
    </source>
</evidence>
<name>A0A7S4UPJ8_9STRA</name>
<evidence type="ECO:0000256" key="4">
    <source>
        <dbReference type="ARBA" id="ARBA00022676"/>
    </source>
</evidence>
<evidence type="ECO:0000313" key="11">
    <source>
        <dbReference type="EMBL" id="CAE4598106.1"/>
    </source>
</evidence>